<dbReference type="GO" id="GO:0003723">
    <property type="term" value="F:RNA binding"/>
    <property type="evidence" value="ECO:0007669"/>
    <property type="project" value="TreeGrafter"/>
</dbReference>
<dbReference type="GO" id="GO:0006412">
    <property type="term" value="P:translation"/>
    <property type="evidence" value="ECO:0007669"/>
    <property type="project" value="UniProtKB-UniRule"/>
</dbReference>
<evidence type="ECO:0000256" key="4">
    <source>
        <dbReference type="ARBA" id="ARBA00035259"/>
    </source>
</evidence>
<dbReference type="FunFam" id="3.30.230.10:FF:000001">
    <property type="entry name" value="30S ribosomal protein S9"/>
    <property type="match status" value="1"/>
</dbReference>
<dbReference type="SUPFAM" id="SSF54211">
    <property type="entry name" value="Ribosomal protein S5 domain 2-like"/>
    <property type="match status" value="1"/>
</dbReference>
<evidence type="ECO:0000313" key="8">
    <source>
        <dbReference type="EMBL" id="VEG27546.1"/>
    </source>
</evidence>
<dbReference type="NCBIfam" id="NF001099">
    <property type="entry name" value="PRK00132.1"/>
    <property type="match status" value="1"/>
</dbReference>
<dbReference type="GO" id="GO:0005737">
    <property type="term" value="C:cytoplasm"/>
    <property type="evidence" value="ECO:0007669"/>
    <property type="project" value="UniProtKB-ARBA"/>
</dbReference>
<sequence length="164" mass="17813">MAETTVDIDALDEDNAPSSYTTETAGATEGRGQSITAPGAGLGRRKEAVARVRLVPGTGQWTLNGRTLEDYFPNKLHQQLVRAPFTILDLEGRFDVIARIHGGGISGQAGALRLGIARALNEIDREANRPALKKAGFLTRDARIVERKKAGLHKARRAPQYSKR</sequence>
<comment type="similarity">
    <text evidence="1 5 6">Belongs to the universal ribosomal protein uS9 family.</text>
</comment>
<dbReference type="RefSeq" id="WP_126382231.1">
    <property type="nucleotide sequence ID" value="NZ_LR134350.1"/>
</dbReference>
<dbReference type="HAMAP" id="MF_00532_B">
    <property type="entry name" value="Ribosomal_uS9_B"/>
    <property type="match status" value="1"/>
</dbReference>
<evidence type="ECO:0000256" key="1">
    <source>
        <dbReference type="ARBA" id="ARBA00005251"/>
    </source>
</evidence>
<keyword evidence="9" id="KW-1185">Reference proteome</keyword>
<feature type="region of interest" description="Disordered" evidence="7">
    <location>
        <begin position="1"/>
        <end position="42"/>
    </location>
</feature>
<dbReference type="InterPro" id="IPR000754">
    <property type="entry name" value="Ribosomal_uS9"/>
</dbReference>
<dbReference type="EMBL" id="LR134350">
    <property type="protein sequence ID" value="VEG27546.1"/>
    <property type="molecule type" value="Genomic_DNA"/>
</dbReference>
<dbReference type="InterPro" id="IPR020574">
    <property type="entry name" value="Ribosomal_uS9_CS"/>
</dbReference>
<evidence type="ECO:0000256" key="6">
    <source>
        <dbReference type="RuleBase" id="RU003815"/>
    </source>
</evidence>
<dbReference type="InterPro" id="IPR014721">
    <property type="entry name" value="Ribsml_uS5_D2-typ_fold_subgr"/>
</dbReference>
<dbReference type="KEGG" id="ahw:NCTC11636_01084"/>
<keyword evidence="3 5" id="KW-0687">Ribonucleoprotein</keyword>
<evidence type="ECO:0000313" key="9">
    <source>
        <dbReference type="Proteomes" id="UP000266895"/>
    </source>
</evidence>
<evidence type="ECO:0000256" key="3">
    <source>
        <dbReference type="ARBA" id="ARBA00023274"/>
    </source>
</evidence>
<dbReference type="InterPro" id="IPR023035">
    <property type="entry name" value="Ribosomal_uS9_bac/plastid"/>
</dbReference>
<proteinExistence type="inferred from homology"/>
<protein>
    <recommendedName>
        <fullName evidence="4 5">Small ribosomal subunit protein uS9</fullName>
    </recommendedName>
</protein>
<keyword evidence="2 5" id="KW-0689">Ribosomal protein</keyword>
<evidence type="ECO:0000256" key="5">
    <source>
        <dbReference type="HAMAP-Rule" id="MF_00532"/>
    </source>
</evidence>
<dbReference type="PROSITE" id="PS00360">
    <property type="entry name" value="RIBOSOMAL_S9"/>
    <property type="match status" value="1"/>
</dbReference>
<dbReference type="Pfam" id="PF00380">
    <property type="entry name" value="Ribosomal_S9"/>
    <property type="match status" value="1"/>
</dbReference>
<feature type="compositionally biased region" description="Low complexity" evidence="7">
    <location>
        <begin position="21"/>
        <end position="30"/>
    </location>
</feature>
<dbReference type="OrthoDB" id="9803965at2"/>
<dbReference type="PANTHER" id="PTHR21569">
    <property type="entry name" value="RIBOSOMAL PROTEIN S9"/>
    <property type="match status" value="1"/>
</dbReference>
<accession>A0A3S4RF62</accession>
<evidence type="ECO:0000256" key="7">
    <source>
        <dbReference type="SAM" id="MobiDB-lite"/>
    </source>
</evidence>
<dbReference type="PANTHER" id="PTHR21569:SF1">
    <property type="entry name" value="SMALL RIBOSOMAL SUBUNIT PROTEIN US9M"/>
    <property type="match status" value="1"/>
</dbReference>
<reference evidence="8 9" key="1">
    <citation type="submission" date="2018-12" db="EMBL/GenBank/DDBJ databases">
        <authorList>
            <consortium name="Pathogen Informatics"/>
        </authorList>
    </citation>
    <scope>NUCLEOTIDE SEQUENCE [LARGE SCALE GENOMIC DNA]</scope>
    <source>
        <strain evidence="8 9">NCTC11636</strain>
    </source>
</reference>
<name>A0A3S4RF62_9ACTO</name>
<dbReference type="Gene3D" id="3.30.230.10">
    <property type="match status" value="1"/>
</dbReference>
<evidence type="ECO:0000256" key="2">
    <source>
        <dbReference type="ARBA" id="ARBA00022980"/>
    </source>
</evidence>
<dbReference type="Proteomes" id="UP000266895">
    <property type="component" value="Chromosome"/>
</dbReference>
<dbReference type="AlphaFoldDB" id="A0A3S4RF62"/>
<dbReference type="InterPro" id="IPR020568">
    <property type="entry name" value="Ribosomal_Su5_D2-typ_SF"/>
</dbReference>
<gene>
    <name evidence="5 8" type="primary">rpsI</name>
    <name evidence="8" type="ORF">NCTC11636_01084</name>
</gene>
<organism evidence="8 9">
    <name type="scientific">Actinomyces howellii</name>
    <dbReference type="NCBI Taxonomy" id="52771"/>
    <lineage>
        <taxon>Bacteria</taxon>
        <taxon>Bacillati</taxon>
        <taxon>Actinomycetota</taxon>
        <taxon>Actinomycetes</taxon>
        <taxon>Actinomycetales</taxon>
        <taxon>Actinomycetaceae</taxon>
        <taxon>Actinomyces</taxon>
    </lineage>
</organism>
<dbReference type="GO" id="GO:0003735">
    <property type="term" value="F:structural constituent of ribosome"/>
    <property type="evidence" value="ECO:0007669"/>
    <property type="project" value="InterPro"/>
</dbReference>
<dbReference type="GO" id="GO:0015935">
    <property type="term" value="C:small ribosomal subunit"/>
    <property type="evidence" value="ECO:0007669"/>
    <property type="project" value="UniProtKB-ARBA"/>
</dbReference>